<dbReference type="EMBL" id="DXFZ01000057">
    <property type="protein sequence ID" value="HIW95820.1"/>
    <property type="molecule type" value="Genomic_DNA"/>
</dbReference>
<gene>
    <name evidence="4" type="ORF">H9867_04970</name>
</gene>
<dbReference type="GO" id="GO:0003677">
    <property type="term" value="F:DNA binding"/>
    <property type="evidence" value="ECO:0007669"/>
    <property type="project" value="UniProtKB-KW"/>
</dbReference>
<name>A0A9D1UR94_9CORY</name>
<accession>A0A9D1UR94</accession>
<dbReference type="PANTHER" id="PTHR33221:SF4">
    <property type="entry name" value="HTH-TYPE TRANSCRIPTIONAL REPRESSOR NSRR"/>
    <property type="match status" value="1"/>
</dbReference>
<dbReference type="PANTHER" id="PTHR33221">
    <property type="entry name" value="WINGED HELIX-TURN-HELIX TRANSCRIPTIONAL REGULATOR, RRF2 FAMILY"/>
    <property type="match status" value="1"/>
</dbReference>
<evidence type="ECO:0000256" key="3">
    <source>
        <dbReference type="SAM" id="MobiDB-lite"/>
    </source>
</evidence>
<dbReference type="Pfam" id="PF02082">
    <property type="entry name" value="Rrf2"/>
    <property type="match status" value="1"/>
</dbReference>
<organism evidence="4 5">
    <name type="scientific">Candidatus Corynebacterium gallistercoris</name>
    <dbReference type="NCBI Taxonomy" id="2838530"/>
    <lineage>
        <taxon>Bacteria</taxon>
        <taxon>Bacillati</taxon>
        <taxon>Actinomycetota</taxon>
        <taxon>Actinomycetes</taxon>
        <taxon>Mycobacteriales</taxon>
        <taxon>Corynebacteriaceae</taxon>
        <taxon>Corynebacterium</taxon>
    </lineage>
</organism>
<dbReference type="InterPro" id="IPR036388">
    <property type="entry name" value="WH-like_DNA-bd_sf"/>
</dbReference>
<comment type="cofactor">
    <cofactor evidence="2">
        <name>[2Fe-2S] cluster</name>
        <dbReference type="ChEBI" id="CHEBI:190135"/>
    </cofactor>
</comment>
<protein>
    <submittedName>
        <fullName evidence="4">Rrf2 family transcriptional regulator</fullName>
    </submittedName>
</protein>
<reference evidence="4" key="2">
    <citation type="submission" date="2021-04" db="EMBL/GenBank/DDBJ databases">
        <authorList>
            <person name="Gilroy R."/>
        </authorList>
    </citation>
    <scope>NUCLEOTIDE SEQUENCE</scope>
    <source>
        <strain evidence="4">4376</strain>
    </source>
</reference>
<dbReference type="GO" id="GO:0005829">
    <property type="term" value="C:cytosol"/>
    <property type="evidence" value="ECO:0007669"/>
    <property type="project" value="TreeGrafter"/>
</dbReference>
<dbReference type="AlphaFoldDB" id="A0A9D1UR94"/>
<evidence type="ECO:0000313" key="4">
    <source>
        <dbReference type="EMBL" id="HIW95820.1"/>
    </source>
</evidence>
<sequence length="161" mass="16871">MHLTTFADLGLRTLMILGDLDEGQRMTISDLATSINASANHVAKVNARLVELGWVTAVRGRNGGVYLADGTRQASVGKILRQLEGPGEVVDCEGGAPCPLVYRGCALRHRLADAREAFFAELDGDTIGDLIAKTPPAGSGGKETLRPLGLPHVPGRSSATA</sequence>
<dbReference type="InterPro" id="IPR036390">
    <property type="entry name" value="WH_DNA-bd_sf"/>
</dbReference>
<evidence type="ECO:0000313" key="5">
    <source>
        <dbReference type="Proteomes" id="UP000824189"/>
    </source>
</evidence>
<dbReference type="NCBIfam" id="TIGR00738">
    <property type="entry name" value="rrf2_super"/>
    <property type="match status" value="1"/>
</dbReference>
<dbReference type="Proteomes" id="UP000824189">
    <property type="component" value="Unassembled WGS sequence"/>
</dbReference>
<dbReference type="PROSITE" id="PS51197">
    <property type="entry name" value="HTH_RRF2_2"/>
    <property type="match status" value="1"/>
</dbReference>
<evidence type="ECO:0000256" key="2">
    <source>
        <dbReference type="ARBA" id="ARBA00034078"/>
    </source>
</evidence>
<feature type="region of interest" description="Disordered" evidence="3">
    <location>
        <begin position="134"/>
        <end position="161"/>
    </location>
</feature>
<dbReference type="SUPFAM" id="SSF46785">
    <property type="entry name" value="Winged helix' DNA-binding domain"/>
    <property type="match status" value="1"/>
</dbReference>
<reference evidence="4" key="1">
    <citation type="journal article" date="2021" name="PeerJ">
        <title>Extensive microbial diversity within the chicken gut microbiome revealed by metagenomics and culture.</title>
        <authorList>
            <person name="Gilroy R."/>
            <person name="Ravi A."/>
            <person name="Getino M."/>
            <person name="Pursley I."/>
            <person name="Horton D.L."/>
            <person name="Alikhan N.F."/>
            <person name="Baker D."/>
            <person name="Gharbi K."/>
            <person name="Hall N."/>
            <person name="Watson M."/>
            <person name="Adriaenssens E.M."/>
            <person name="Foster-Nyarko E."/>
            <person name="Jarju S."/>
            <person name="Secka A."/>
            <person name="Antonio M."/>
            <person name="Oren A."/>
            <person name="Chaudhuri R.R."/>
            <person name="La Ragione R."/>
            <person name="Hildebrand F."/>
            <person name="Pallen M.J."/>
        </authorList>
    </citation>
    <scope>NUCLEOTIDE SEQUENCE</scope>
    <source>
        <strain evidence="4">4376</strain>
    </source>
</reference>
<comment type="caution">
    <text evidence="4">The sequence shown here is derived from an EMBL/GenBank/DDBJ whole genome shotgun (WGS) entry which is preliminary data.</text>
</comment>
<dbReference type="GO" id="GO:0003700">
    <property type="term" value="F:DNA-binding transcription factor activity"/>
    <property type="evidence" value="ECO:0007669"/>
    <property type="project" value="TreeGrafter"/>
</dbReference>
<dbReference type="Gene3D" id="1.10.10.10">
    <property type="entry name" value="Winged helix-like DNA-binding domain superfamily/Winged helix DNA-binding domain"/>
    <property type="match status" value="1"/>
</dbReference>
<keyword evidence="1" id="KW-0238">DNA-binding</keyword>
<dbReference type="InterPro" id="IPR000944">
    <property type="entry name" value="Tscrpt_reg_Rrf2"/>
</dbReference>
<proteinExistence type="predicted"/>
<evidence type="ECO:0000256" key="1">
    <source>
        <dbReference type="ARBA" id="ARBA00023125"/>
    </source>
</evidence>